<dbReference type="Proteomes" id="UP000532194">
    <property type="component" value="Unassembled WGS sequence"/>
</dbReference>
<protein>
    <submittedName>
        <fullName evidence="1">Uncharacterized protein</fullName>
    </submittedName>
</protein>
<evidence type="ECO:0000313" key="2">
    <source>
        <dbReference type="Proteomes" id="UP000532194"/>
    </source>
</evidence>
<keyword evidence="2" id="KW-1185">Reference proteome</keyword>
<dbReference type="RefSeq" id="WP_169172995.1">
    <property type="nucleotide sequence ID" value="NZ_JAAIII010000007.1"/>
</dbReference>
<sequence length="102" mass="11537">MPNTSSYDPMIFDVMCESANRLIGEYMYLAHRNDDPAIRRALVDNVASVRAEINLVDPDNQMAVESKTESFNSRLSVLRSKRGNSIPYRKPSLPVQHVAELI</sequence>
<accession>A0A7Y0ERC7</accession>
<evidence type="ECO:0000313" key="1">
    <source>
        <dbReference type="EMBL" id="NMM94990.1"/>
    </source>
</evidence>
<organism evidence="1 2">
    <name type="scientific">Bifidobacterium oedipodis</name>
    <dbReference type="NCBI Taxonomy" id="2675322"/>
    <lineage>
        <taxon>Bacteria</taxon>
        <taxon>Bacillati</taxon>
        <taxon>Actinomycetota</taxon>
        <taxon>Actinomycetes</taxon>
        <taxon>Bifidobacteriales</taxon>
        <taxon>Bifidobacteriaceae</taxon>
        <taxon>Bifidobacterium</taxon>
    </lineage>
</organism>
<comment type="caution">
    <text evidence="1">The sequence shown here is derived from an EMBL/GenBank/DDBJ whole genome shotgun (WGS) entry which is preliminary data.</text>
</comment>
<name>A0A7Y0ERC7_9BIFI</name>
<gene>
    <name evidence="1" type="ORF">G1C95_2178</name>
</gene>
<reference evidence="1 2" key="1">
    <citation type="submission" date="2020-02" db="EMBL/GenBank/DDBJ databases">
        <title>Characterization of phylogenetic diversity of novel bifidobacterial species isolated in Czech ZOOs.</title>
        <authorList>
            <person name="Lugli G.A."/>
            <person name="Vera N.B."/>
            <person name="Ventura M."/>
        </authorList>
    </citation>
    <scope>NUCLEOTIDE SEQUENCE [LARGE SCALE GENOMIC DNA]</scope>
    <source>
        <strain evidence="1 2">DSM 109957</strain>
    </source>
</reference>
<proteinExistence type="predicted"/>
<dbReference type="AlphaFoldDB" id="A0A7Y0ERC7"/>
<dbReference type="EMBL" id="JAAIII010000007">
    <property type="protein sequence ID" value="NMM94990.1"/>
    <property type="molecule type" value="Genomic_DNA"/>
</dbReference>